<evidence type="ECO:0000313" key="3">
    <source>
        <dbReference type="Proteomes" id="UP000178385"/>
    </source>
</evidence>
<dbReference type="Proteomes" id="UP000178385">
    <property type="component" value="Unassembled WGS sequence"/>
</dbReference>
<feature type="domain" description="Extradiol ring-cleavage dioxygenase class III enzyme subunit B" evidence="1">
    <location>
        <begin position="8"/>
        <end position="259"/>
    </location>
</feature>
<evidence type="ECO:0000313" key="2">
    <source>
        <dbReference type="EMBL" id="OGY48170.1"/>
    </source>
</evidence>
<dbReference type="Pfam" id="PF02900">
    <property type="entry name" value="LigB"/>
    <property type="match status" value="1"/>
</dbReference>
<dbReference type="SUPFAM" id="SSF53213">
    <property type="entry name" value="LigB-like"/>
    <property type="match status" value="1"/>
</dbReference>
<comment type="caution">
    <text evidence="2">The sequence shown here is derived from an EMBL/GenBank/DDBJ whole genome shotgun (WGS) entry which is preliminary data.</text>
</comment>
<name>A0A1G1Y8X3_9BACT</name>
<gene>
    <name evidence="2" type="ORF">A2840_02305</name>
</gene>
<evidence type="ECO:0000259" key="1">
    <source>
        <dbReference type="Pfam" id="PF02900"/>
    </source>
</evidence>
<organism evidence="2 3">
    <name type="scientific">Candidatus Buchananbacteria bacterium RIFCSPHIGHO2_01_FULL_47_11b</name>
    <dbReference type="NCBI Taxonomy" id="1797537"/>
    <lineage>
        <taxon>Bacteria</taxon>
        <taxon>Candidatus Buchananiibacteriota</taxon>
    </lineage>
</organism>
<protein>
    <recommendedName>
        <fullName evidence="1">Extradiol ring-cleavage dioxygenase class III enzyme subunit B domain-containing protein</fullName>
    </recommendedName>
</protein>
<sequence>MPIVFSAIVPHPPVLVPEIGKDNLEKIAKTADALVELEQALYAAKPESLVVIAPSEKILDDAFNINFNPSYTATFKKFGDFTVEFKYRSDYLTIQEIRAGDESHTQVPIVLTSEEELGHEFSVPLFALTSHLKDLPVIPITYSKLDAAQHFAFGQFLHRELSKIDKRFAVIASADLSNKLTKDAPGGFSEKGVLYDRTITKLLEDHDVQKIVSFDEALAQESGEYGLRAIQIFLGVIATLNVAPKVLSYEAPFGVGYVVVNYEFK</sequence>
<dbReference type="Gene3D" id="3.40.830.10">
    <property type="entry name" value="LigB-like"/>
    <property type="match status" value="1"/>
</dbReference>
<dbReference type="GO" id="GO:0016702">
    <property type="term" value="F:oxidoreductase activity, acting on single donors with incorporation of molecular oxygen, incorporation of two atoms of oxygen"/>
    <property type="evidence" value="ECO:0007669"/>
    <property type="project" value="UniProtKB-ARBA"/>
</dbReference>
<dbReference type="GO" id="GO:0008198">
    <property type="term" value="F:ferrous iron binding"/>
    <property type="evidence" value="ECO:0007669"/>
    <property type="project" value="InterPro"/>
</dbReference>
<reference evidence="2 3" key="1">
    <citation type="journal article" date="2016" name="Nat. Commun.">
        <title>Thousands of microbial genomes shed light on interconnected biogeochemical processes in an aquifer system.</title>
        <authorList>
            <person name="Anantharaman K."/>
            <person name="Brown C.T."/>
            <person name="Hug L.A."/>
            <person name="Sharon I."/>
            <person name="Castelle C.J."/>
            <person name="Probst A.J."/>
            <person name="Thomas B.C."/>
            <person name="Singh A."/>
            <person name="Wilkins M.J."/>
            <person name="Karaoz U."/>
            <person name="Brodie E.L."/>
            <person name="Williams K.H."/>
            <person name="Hubbard S.S."/>
            <person name="Banfield J.F."/>
        </authorList>
    </citation>
    <scope>NUCLEOTIDE SEQUENCE [LARGE SCALE GENOMIC DNA]</scope>
</reference>
<dbReference type="EMBL" id="MHIG01000003">
    <property type="protein sequence ID" value="OGY48170.1"/>
    <property type="molecule type" value="Genomic_DNA"/>
</dbReference>
<dbReference type="InterPro" id="IPR004183">
    <property type="entry name" value="Xdiol_dOase_suB"/>
</dbReference>
<proteinExistence type="predicted"/>
<dbReference type="AlphaFoldDB" id="A0A1G1Y8X3"/>
<accession>A0A1G1Y8X3</accession>
<dbReference type="CDD" id="cd07951">
    <property type="entry name" value="ED_3B_N_AMMECR1"/>
    <property type="match status" value="1"/>
</dbReference>